<dbReference type="InterPro" id="IPR017927">
    <property type="entry name" value="FAD-bd_FR_type"/>
</dbReference>
<keyword evidence="3" id="KW-1185">Reference proteome</keyword>
<gene>
    <name evidence="2" type="primary">ndoR</name>
    <name evidence="2" type="ORF">LuPra_00737</name>
</gene>
<accession>A0A143PIG4</accession>
<organism evidence="2 3">
    <name type="scientific">Luteitalea pratensis</name>
    <dbReference type="NCBI Taxonomy" id="1855912"/>
    <lineage>
        <taxon>Bacteria</taxon>
        <taxon>Pseudomonadati</taxon>
        <taxon>Acidobacteriota</taxon>
        <taxon>Vicinamibacteria</taxon>
        <taxon>Vicinamibacterales</taxon>
        <taxon>Vicinamibacteraceae</taxon>
        <taxon>Luteitalea</taxon>
    </lineage>
</organism>
<dbReference type="STRING" id="1855912.LuPra_00737"/>
<keyword evidence="2" id="KW-0560">Oxidoreductase</keyword>
<dbReference type="PROSITE" id="PS51384">
    <property type="entry name" value="FAD_FR"/>
    <property type="match status" value="1"/>
</dbReference>
<dbReference type="InterPro" id="IPR039261">
    <property type="entry name" value="FNR_nucleotide-bd"/>
</dbReference>
<protein>
    <submittedName>
        <fullName evidence="2">Naphthalene 1,2-dioxygenase system ferredoxin--NAD(+) reductase component</fullName>
        <ecNumber evidence="2">1.18.1.3</ecNumber>
    </submittedName>
</protein>
<dbReference type="Proteomes" id="UP000076079">
    <property type="component" value="Chromosome"/>
</dbReference>
<dbReference type="Gene3D" id="2.40.30.10">
    <property type="entry name" value="Translation factors"/>
    <property type="match status" value="1"/>
</dbReference>
<dbReference type="SUPFAM" id="SSF52343">
    <property type="entry name" value="Ferredoxin reductase-like, C-terminal NADP-linked domain"/>
    <property type="match status" value="1"/>
</dbReference>
<dbReference type="PANTHER" id="PTHR47354:SF5">
    <property type="entry name" value="PROTEIN RFBI"/>
    <property type="match status" value="1"/>
</dbReference>
<evidence type="ECO:0000259" key="1">
    <source>
        <dbReference type="PROSITE" id="PS51384"/>
    </source>
</evidence>
<dbReference type="Gene3D" id="3.40.50.80">
    <property type="entry name" value="Nucleotide-binding domain of ferredoxin-NADP reductase (FNR) module"/>
    <property type="match status" value="1"/>
</dbReference>
<evidence type="ECO:0000313" key="2">
    <source>
        <dbReference type="EMBL" id="AMY07564.1"/>
    </source>
</evidence>
<dbReference type="Pfam" id="PF00175">
    <property type="entry name" value="NAD_binding_1"/>
    <property type="match status" value="1"/>
</dbReference>
<dbReference type="SUPFAM" id="SSF63380">
    <property type="entry name" value="Riboflavin synthase domain-like"/>
    <property type="match status" value="1"/>
</dbReference>
<dbReference type="PRINTS" id="PR00371">
    <property type="entry name" value="FPNCR"/>
</dbReference>
<dbReference type="PRINTS" id="PR00410">
    <property type="entry name" value="PHEHYDRXLASE"/>
</dbReference>
<dbReference type="InterPro" id="IPR017938">
    <property type="entry name" value="Riboflavin_synthase-like_b-brl"/>
</dbReference>
<reference evidence="3" key="2">
    <citation type="submission" date="2016-04" db="EMBL/GenBank/DDBJ databases">
        <title>First Complete Genome Sequence of a Subdivision 6 Acidobacterium.</title>
        <authorList>
            <person name="Huang S."/>
            <person name="Vieira S."/>
            <person name="Bunk B."/>
            <person name="Riedel T."/>
            <person name="Sproeer C."/>
            <person name="Overmann J."/>
        </authorList>
    </citation>
    <scope>NUCLEOTIDE SEQUENCE [LARGE SCALE GENOMIC DNA]</scope>
    <source>
        <strain evidence="3">DSM 100886 HEG_-6_39</strain>
    </source>
</reference>
<dbReference type="AlphaFoldDB" id="A0A143PIG4"/>
<proteinExistence type="predicted"/>
<keyword evidence="2" id="KW-0223">Dioxygenase</keyword>
<dbReference type="GO" id="GO:0008860">
    <property type="term" value="F:ferredoxin-NAD+ reductase activity"/>
    <property type="evidence" value="ECO:0007669"/>
    <property type="project" value="UniProtKB-EC"/>
</dbReference>
<dbReference type="InterPro" id="IPR001709">
    <property type="entry name" value="Flavoprot_Pyr_Nucl_cyt_Rdtase"/>
</dbReference>
<dbReference type="GO" id="GO:0051213">
    <property type="term" value="F:dioxygenase activity"/>
    <property type="evidence" value="ECO:0007669"/>
    <property type="project" value="UniProtKB-KW"/>
</dbReference>
<dbReference type="EC" id="1.18.1.3" evidence="2"/>
<dbReference type="Pfam" id="PF00970">
    <property type="entry name" value="FAD_binding_6"/>
    <property type="match status" value="1"/>
</dbReference>
<name>A0A143PIG4_LUTPR</name>
<dbReference type="RefSeq" id="WP_162271288.1">
    <property type="nucleotide sequence ID" value="NZ_CP015136.1"/>
</dbReference>
<evidence type="ECO:0000313" key="3">
    <source>
        <dbReference type="Proteomes" id="UP000076079"/>
    </source>
</evidence>
<dbReference type="InterPro" id="IPR001433">
    <property type="entry name" value="OxRdtase_FAD/NAD-bd"/>
</dbReference>
<dbReference type="InterPro" id="IPR050415">
    <property type="entry name" value="MRET"/>
</dbReference>
<dbReference type="PANTHER" id="PTHR47354">
    <property type="entry name" value="NADH OXIDOREDUCTASE HCR"/>
    <property type="match status" value="1"/>
</dbReference>
<dbReference type="KEGG" id="abac:LuPra_00737"/>
<dbReference type="InterPro" id="IPR008333">
    <property type="entry name" value="Cbr1-like_FAD-bd_dom"/>
</dbReference>
<feature type="domain" description="FAD-binding FR-type" evidence="1">
    <location>
        <begin position="2"/>
        <end position="104"/>
    </location>
</feature>
<reference evidence="2 3" key="1">
    <citation type="journal article" date="2016" name="Genome Announc.">
        <title>First Complete Genome Sequence of a Subdivision 6 Acidobacterium Strain.</title>
        <authorList>
            <person name="Huang S."/>
            <person name="Vieira S."/>
            <person name="Bunk B."/>
            <person name="Riedel T."/>
            <person name="Sproer C."/>
            <person name="Overmann J."/>
        </authorList>
    </citation>
    <scope>NUCLEOTIDE SEQUENCE [LARGE SCALE GENOMIC DNA]</scope>
    <source>
        <strain evidence="3">DSM 100886 HEG_-6_39</strain>
    </source>
</reference>
<dbReference type="EMBL" id="CP015136">
    <property type="protein sequence ID" value="AMY07564.1"/>
    <property type="molecule type" value="Genomic_DNA"/>
</dbReference>
<sequence>MPDALTLTVRELAAPTPTTRRLLLALGDVPFSYQAGQGGALGLHGQRERRPYSIASAPADSSADGTIEFLLRALPGGGLGRHLDGVREGTRVDFEGPFGAFVLPDDLPDAPLLFVAGGTGFAPLRSLAREARARGHRAPRHLLYSVKDVMDVAYAEELARWGEDHRGEAVITATRHAPPTWQGSRGRIGLTLLRRFTSDAPLCFVCGPAGMVEDLTHTLSQLGVPAGHVRMEQWAPTM</sequence>